<protein>
    <submittedName>
        <fullName evidence="2">Uncharacterized protein</fullName>
    </submittedName>
</protein>
<dbReference type="Proteomes" id="UP000215914">
    <property type="component" value="Unassembled WGS sequence"/>
</dbReference>
<feature type="region of interest" description="Disordered" evidence="1">
    <location>
        <begin position="59"/>
        <end position="282"/>
    </location>
</feature>
<organism evidence="2 3">
    <name type="scientific">Helianthus annuus</name>
    <name type="common">Common sunflower</name>
    <dbReference type="NCBI Taxonomy" id="4232"/>
    <lineage>
        <taxon>Eukaryota</taxon>
        <taxon>Viridiplantae</taxon>
        <taxon>Streptophyta</taxon>
        <taxon>Embryophyta</taxon>
        <taxon>Tracheophyta</taxon>
        <taxon>Spermatophyta</taxon>
        <taxon>Magnoliopsida</taxon>
        <taxon>eudicotyledons</taxon>
        <taxon>Gunneridae</taxon>
        <taxon>Pentapetalae</taxon>
        <taxon>asterids</taxon>
        <taxon>campanulids</taxon>
        <taxon>Asterales</taxon>
        <taxon>Asteraceae</taxon>
        <taxon>Asteroideae</taxon>
        <taxon>Heliantheae alliance</taxon>
        <taxon>Heliantheae</taxon>
        <taxon>Helianthus</taxon>
    </lineage>
</organism>
<gene>
    <name evidence="2" type="ORF">HanXRQr2_Chr10g0423661</name>
</gene>
<accession>A0A9K3HV83</accession>
<feature type="compositionally biased region" description="Gly residues" evidence="1">
    <location>
        <begin position="106"/>
        <end position="115"/>
    </location>
</feature>
<feature type="compositionally biased region" description="Low complexity" evidence="1">
    <location>
        <begin position="116"/>
        <end position="128"/>
    </location>
</feature>
<proteinExistence type="predicted"/>
<dbReference type="Gramene" id="mRNA:HanXRQr2_Chr10g0423661">
    <property type="protein sequence ID" value="CDS:HanXRQr2_Chr10g0423661.1"/>
    <property type="gene ID" value="HanXRQr2_Chr10g0423661"/>
</dbReference>
<reference evidence="2" key="2">
    <citation type="submission" date="2020-06" db="EMBL/GenBank/DDBJ databases">
        <title>Helianthus annuus Genome sequencing and assembly Release 2.</title>
        <authorList>
            <person name="Gouzy J."/>
            <person name="Langlade N."/>
            <person name="Munos S."/>
        </authorList>
    </citation>
    <scope>NUCLEOTIDE SEQUENCE</scope>
    <source>
        <tissue evidence="2">Leaves</tissue>
    </source>
</reference>
<evidence type="ECO:0000313" key="2">
    <source>
        <dbReference type="EMBL" id="KAF5785020.1"/>
    </source>
</evidence>
<feature type="compositionally biased region" description="Basic and acidic residues" evidence="1">
    <location>
        <begin position="78"/>
        <end position="93"/>
    </location>
</feature>
<feature type="compositionally biased region" description="Low complexity" evidence="1">
    <location>
        <begin position="270"/>
        <end position="282"/>
    </location>
</feature>
<feature type="compositionally biased region" description="Polar residues" evidence="1">
    <location>
        <begin position="222"/>
        <end position="266"/>
    </location>
</feature>
<feature type="compositionally biased region" description="Basic residues" evidence="1">
    <location>
        <begin position="181"/>
        <end position="196"/>
    </location>
</feature>
<comment type="caution">
    <text evidence="2">The sequence shown here is derived from an EMBL/GenBank/DDBJ whole genome shotgun (WGS) entry which is preliminary data.</text>
</comment>
<dbReference type="EMBL" id="MNCJ02000325">
    <property type="protein sequence ID" value="KAF5785020.1"/>
    <property type="molecule type" value="Genomic_DNA"/>
</dbReference>
<feature type="compositionally biased region" description="Basic and acidic residues" evidence="1">
    <location>
        <begin position="61"/>
        <end position="70"/>
    </location>
</feature>
<evidence type="ECO:0000313" key="3">
    <source>
        <dbReference type="Proteomes" id="UP000215914"/>
    </source>
</evidence>
<evidence type="ECO:0000256" key="1">
    <source>
        <dbReference type="SAM" id="MobiDB-lite"/>
    </source>
</evidence>
<keyword evidence="3" id="KW-1185">Reference proteome</keyword>
<dbReference type="AlphaFoldDB" id="A0A9K3HV83"/>
<reference evidence="2" key="1">
    <citation type="journal article" date="2017" name="Nature">
        <title>The sunflower genome provides insights into oil metabolism, flowering and Asterid evolution.</title>
        <authorList>
            <person name="Badouin H."/>
            <person name="Gouzy J."/>
            <person name="Grassa C.J."/>
            <person name="Murat F."/>
            <person name="Staton S.E."/>
            <person name="Cottret L."/>
            <person name="Lelandais-Briere C."/>
            <person name="Owens G.L."/>
            <person name="Carrere S."/>
            <person name="Mayjonade B."/>
            <person name="Legrand L."/>
            <person name="Gill N."/>
            <person name="Kane N.C."/>
            <person name="Bowers J.E."/>
            <person name="Hubner S."/>
            <person name="Bellec A."/>
            <person name="Berard A."/>
            <person name="Berges H."/>
            <person name="Blanchet N."/>
            <person name="Boniface M.C."/>
            <person name="Brunel D."/>
            <person name="Catrice O."/>
            <person name="Chaidir N."/>
            <person name="Claudel C."/>
            <person name="Donnadieu C."/>
            <person name="Faraut T."/>
            <person name="Fievet G."/>
            <person name="Helmstetter N."/>
            <person name="King M."/>
            <person name="Knapp S.J."/>
            <person name="Lai Z."/>
            <person name="Le Paslier M.C."/>
            <person name="Lippi Y."/>
            <person name="Lorenzon L."/>
            <person name="Mandel J.R."/>
            <person name="Marage G."/>
            <person name="Marchand G."/>
            <person name="Marquand E."/>
            <person name="Bret-Mestries E."/>
            <person name="Morien E."/>
            <person name="Nambeesan S."/>
            <person name="Nguyen T."/>
            <person name="Pegot-Espagnet P."/>
            <person name="Pouilly N."/>
            <person name="Raftis F."/>
            <person name="Sallet E."/>
            <person name="Schiex T."/>
            <person name="Thomas J."/>
            <person name="Vandecasteele C."/>
            <person name="Vares D."/>
            <person name="Vear F."/>
            <person name="Vautrin S."/>
            <person name="Crespi M."/>
            <person name="Mangin B."/>
            <person name="Burke J.M."/>
            <person name="Salse J."/>
            <person name="Munos S."/>
            <person name="Vincourt P."/>
            <person name="Rieseberg L.H."/>
            <person name="Langlade N.B."/>
        </authorList>
    </citation>
    <scope>NUCLEOTIDE SEQUENCE</scope>
    <source>
        <tissue evidence="2">Leaves</tissue>
    </source>
</reference>
<feature type="compositionally biased region" description="Acidic residues" evidence="1">
    <location>
        <begin position="129"/>
        <end position="143"/>
    </location>
</feature>
<name>A0A9K3HV83_HELAN</name>
<feature type="compositionally biased region" description="Polar residues" evidence="1">
    <location>
        <begin position="199"/>
        <end position="213"/>
    </location>
</feature>
<sequence>MIMNVQHPNLLKADNDILKIDTMIEHSLKIFKSLATKRYKESDPPRRLICALGKTDYIAPEDNKWRHNDSQSDDEEPELKKKMEEKFRQKDSDSSESDSDGDNDGGDAGAVGVSGAGASTAGTAGDTSAGDDEEEDKESDDNPPEPGYEVYFDESGVKRVRRIRQEDDAEYVPSDTEAERLKKKKTVVQRKKKARKYIGSSSAQQSIPQQEPTQEAEMDPNLGTTATEASAMVSSPPRSSEPTPMVSSAPETPVVTSAPETPTVTPQEPARSIASTIRTTTS</sequence>
<feature type="compositionally biased region" description="Acidic residues" evidence="1">
    <location>
        <begin position="94"/>
        <end position="105"/>
    </location>
</feature>